<feature type="region of interest" description="Disordered" evidence="1">
    <location>
        <begin position="1"/>
        <end position="43"/>
    </location>
</feature>
<feature type="transmembrane region" description="Helical" evidence="2">
    <location>
        <begin position="410"/>
        <end position="428"/>
    </location>
</feature>
<keyword evidence="2" id="KW-1133">Transmembrane helix</keyword>
<dbReference type="EMBL" id="CDMZ01005818">
    <property type="protein sequence ID" value="CEM54785.1"/>
    <property type="molecule type" value="Genomic_DNA"/>
</dbReference>
<feature type="transmembrane region" description="Helical" evidence="2">
    <location>
        <begin position="277"/>
        <end position="300"/>
    </location>
</feature>
<feature type="compositionally biased region" description="Polar residues" evidence="1">
    <location>
        <begin position="739"/>
        <end position="749"/>
    </location>
</feature>
<name>A0A0G4ICJ1_9ALVE</name>
<feature type="region of interest" description="Disordered" evidence="1">
    <location>
        <begin position="788"/>
        <end position="925"/>
    </location>
</feature>
<feature type="transmembrane region" description="Helical" evidence="2">
    <location>
        <begin position="200"/>
        <end position="217"/>
    </location>
</feature>
<reference evidence="3" key="1">
    <citation type="submission" date="2014-11" db="EMBL/GenBank/DDBJ databases">
        <authorList>
            <person name="Otto D Thomas"/>
            <person name="Naeem Raeece"/>
        </authorList>
    </citation>
    <scope>NUCLEOTIDE SEQUENCE</scope>
</reference>
<proteinExistence type="predicted"/>
<accession>A0A0G4ICJ1</accession>
<sequence length="925" mass="103931">MAEEDAAPEGGSPHRLTLPHLRRVDGSPPHGGGEGGELTLPTNRSSFITGWRGSRVNPAGTGTSRRQSVEQELALFLDIEEKGSQKGSDTASTQDGAVVVRNQFQSRAKVRRSLSNIGWDYASARRSVDLYWIEKFLLIFDAIQIWAVMWPFYQPHLPFQWTLRTQWATAFNIDILNLSFRTLPKHSHRVTWSLNATQRMIYMLVWTAAPFLFFFALQSWNRTRRHQNGGADFTLRLRSYIRRVGLIVGILFYMPLAMGVLPLAFCQDQAELCRTNVPLWITRVVCGATTMCVLLAFPFWTATLIKQQLIFQEDAPHEQYVQLKETEYLLLLNDTWEVHHFWLFTSFRKTFGRVYNRPLVLLLKLAVVLCFCFVQSSSMEEPMVLASLLVIFVYSICTFLKVVYRCKSSWVLQQLFFWNLFAYAFVTYLKVTTDEVNALLVPSTLTQILIVIHGFIGAFIGVTILYCAIITALRPVWPTNREQAEEVGKQMGPVVWDLRTAQKLCSDYETTNKQYVPVEKVYRTLKTLESHLETARKYSSPFEWTILETLEDVTDLYADVHGISFIRGPYLSEWVSKAGKAMRVRQFEMSLMAPKKRRILLKLVCLRAICGDYLKEFDLEVIDPKAREEYIRAMEKTEKRLKNLKSLFGWFGGNTDEEEAEEEVPFWFEPTGRMGSGSSHALTGGLNDTLRTQQGLPASASAQMIGKKQLGGRSSSNLNLSINIGDSASGIPVVGELPSPQTAQAQQGPPSRGVSFLTGGVGESQLMSAGDSRDLPPKTESAMLLLTNRQSKLNMTTGRGSRATFGGTHVSVRPSITSRNVSNASISRNPSTIGASSRQHSVNASAEHSRPHSARSLTSKGGGEEGQVEEDSPMQWMKQDEKQQTMSNRTLRRNMQASMLGTARRNVTTSGPSKSSIEGMAVKPR</sequence>
<feature type="transmembrane region" description="Helical" evidence="2">
    <location>
        <begin position="448"/>
        <end position="473"/>
    </location>
</feature>
<keyword evidence="2" id="KW-0812">Transmembrane</keyword>
<feature type="transmembrane region" description="Helical" evidence="2">
    <location>
        <begin position="136"/>
        <end position="153"/>
    </location>
</feature>
<evidence type="ECO:0000256" key="2">
    <source>
        <dbReference type="SAM" id="Phobius"/>
    </source>
</evidence>
<protein>
    <submittedName>
        <fullName evidence="3">Uncharacterized protein</fullName>
    </submittedName>
</protein>
<feature type="compositionally biased region" description="Polar residues" evidence="1">
    <location>
        <begin position="788"/>
        <end position="799"/>
    </location>
</feature>
<feature type="region of interest" description="Disordered" evidence="1">
    <location>
        <begin position="733"/>
        <end position="754"/>
    </location>
</feature>
<dbReference type="AlphaFoldDB" id="A0A0G4ICJ1"/>
<feature type="compositionally biased region" description="Polar residues" evidence="1">
    <location>
        <begin position="814"/>
        <end position="846"/>
    </location>
</feature>
<feature type="transmembrane region" description="Helical" evidence="2">
    <location>
        <begin position="244"/>
        <end position="265"/>
    </location>
</feature>
<gene>
    <name evidence="3" type="ORF">Cvel_13050</name>
</gene>
<feature type="transmembrane region" description="Helical" evidence="2">
    <location>
        <begin position="358"/>
        <end position="377"/>
    </location>
</feature>
<organism evidence="3">
    <name type="scientific">Chromera velia CCMP2878</name>
    <dbReference type="NCBI Taxonomy" id="1169474"/>
    <lineage>
        <taxon>Eukaryota</taxon>
        <taxon>Sar</taxon>
        <taxon>Alveolata</taxon>
        <taxon>Colpodellida</taxon>
        <taxon>Chromeraceae</taxon>
        <taxon>Chromera</taxon>
    </lineage>
</organism>
<evidence type="ECO:0000256" key="1">
    <source>
        <dbReference type="SAM" id="MobiDB-lite"/>
    </source>
</evidence>
<evidence type="ECO:0000313" key="3">
    <source>
        <dbReference type="EMBL" id="CEM54785.1"/>
    </source>
</evidence>
<keyword evidence="2" id="KW-0472">Membrane</keyword>
<dbReference type="VEuPathDB" id="CryptoDB:Cvel_13050"/>
<feature type="compositionally biased region" description="Polar residues" evidence="1">
    <location>
        <begin position="884"/>
        <end position="916"/>
    </location>
</feature>
<feature type="transmembrane region" description="Helical" evidence="2">
    <location>
        <begin position="383"/>
        <end position="403"/>
    </location>
</feature>